<proteinExistence type="predicted"/>
<organism evidence="3 4">
    <name type="scientific">Staphylococcus simiae CCM 7213 = CCUG 51256</name>
    <dbReference type="NCBI Taxonomy" id="911238"/>
    <lineage>
        <taxon>Bacteria</taxon>
        <taxon>Bacillati</taxon>
        <taxon>Bacillota</taxon>
        <taxon>Bacilli</taxon>
        <taxon>Bacillales</taxon>
        <taxon>Staphylococcaceae</taxon>
        <taxon>Staphylococcus</taxon>
    </lineage>
</organism>
<evidence type="ECO:0000313" key="4">
    <source>
        <dbReference type="Proteomes" id="UP000005413"/>
    </source>
</evidence>
<feature type="transmembrane region" description="Helical" evidence="2">
    <location>
        <begin position="6"/>
        <end position="24"/>
    </location>
</feature>
<gene>
    <name evidence="3" type="ORF">SS7213T_02708</name>
</gene>
<accession>G5JGH5</accession>
<evidence type="ECO:0008006" key="5">
    <source>
        <dbReference type="Google" id="ProtNLM"/>
    </source>
</evidence>
<dbReference type="EMBL" id="AEUN01000099">
    <property type="protein sequence ID" value="EHJ08712.1"/>
    <property type="molecule type" value="Genomic_DNA"/>
</dbReference>
<protein>
    <recommendedName>
        <fullName evidence="5">NERD domain-containing protein</fullName>
    </recommendedName>
</protein>
<reference evidence="3 4" key="1">
    <citation type="journal article" date="2012" name="BMC Genomics">
        <title>Comparative genomic analysis of the genus Staphylococcus including Staphylococcus aureus and its newly described sister species Staphylococcus simiae.</title>
        <authorList>
            <person name="Suzuki H."/>
            <person name="Lefebure T."/>
            <person name="Pavinski Bitar P."/>
            <person name="Stanhope M.J."/>
        </authorList>
    </citation>
    <scope>NUCLEOTIDE SEQUENCE [LARGE SCALE GENOMIC DNA]</scope>
    <source>
        <strain evidence="3 4">CCM 7213</strain>
    </source>
</reference>
<sequence length="284" mass="32909">MSLYVILFVIIVALIIIIILNQRYSNSKIETEEYARKQLIKKNKTLSNENEELRNQMLSSNQDIGHHAYKNAKRDLRHILDQYIEDGKLKYYEIVETSSLAIKHTLFDFARSFDFIIISDIGLINVDVKSWGEKTFYHFDVPDEHANENNSNDIEKIAGHYISEAYHSQFNSPNRAVYTFTETVQPNRVVYDFYDYDPYQLAANNAKILKDQLEQQLNFKIQSTGVIYFSDGTVNIIQGSQERDKYVDTVSTKSSLNSIVNDAIELSKHPLDEQQVKAISNIFK</sequence>
<dbReference type="PATRIC" id="fig|911238.3.peg.484"/>
<feature type="coiled-coil region" evidence="1">
    <location>
        <begin position="36"/>
        <end position="63"/>
    </location>
</feature>
<keyword evidence="1" id="KW-0175">Coiled coil</keyword>
<name>G5JGH5_9STAP</name>
<evidence type="ECO:0000256" key="1">
    <source>
        <dbReference type="SAM" id="Coils"/>
    </source>
</evidence>
<keyword evidence="2" id="KW-0812">Transmembrane</keyword>
<dbReference type="RefSeq" id="WP_002462323.1">
    <property type="nucleotide sequence ID" value="NZ_AEUN01000099.1"/>
</dbReference>
<keyword evidence="2" id="KW-1133">Transmembrane helix</keyword>
<evidence type="ECO:0000256" key="2">
    <source>
        <dbReference type="SAM" id="Phobius"/>
    </source>
</evidence>
<comment type="caution">
    <text evidence="3">The sequence shown here is derived from an EMBL/GenBank/DDBJ whole genome shotgun (WGS) entry which is preliminary data.</text>
</comment>
<evidence type="ECO:0000313" key="3">
    <source>
        <dbReference type="EMBL" id="EHJ08712.1"/>
    </source>
</evidence>
<keyword evidence="2" id="KW-0472">Membrane</keyword>
<dbReference type="Proteomes" id="UP000005413">
    <property type="component" value="Unassembled WGS sequence"/>
</dbReference>
<dbReference type="AlphaFoldDB" id="G5JGH5"/>
<dbReference type="OrthoDB" id="2405490at2"/>
<keyword evidence="4" id="KW-1185">Reference proteome</keyword>